<dbReference type="InterPro" id="IPR017850">
    <property type="entry name" value="Alkaline_phosphatase_core_sf"/>
</dbReference>
<dbReference type="PROSITE" id="PS00149">
    <property type="entry name" value="SULFATASE_2"/>
    <property type="match status" value="1"/>
</dbReference>
<keyword evidence="6" id="KW-0472">Membrane</keyword>
<sequence length="594" mass="66543">MKKMSLCLNHRFVVATILLYSSTMLTYVTCTETSLQPNIVLIMADDLGIGDIGCYGNNTMRTPNIDNLAKDGVMLTHHIAAAPLCTPSRAAFMTGRYPIRSGMDNGHRVRVLLFTASSGGLPKNETTFAALLQKQGYATGIVGKWHLGVNCESRGDHCHHPLNHGFDFFYGIPFTNFHDCKPGERSAILTDFQDKLCLVNQTLLVGLLMLLVLKWTGLTSTDWRTIVWLMVFCSLFFGAWYCVFGFVRLWNCLVMRNHDIVQQPSNGETLPTRMIEEALAFIERNQRKPFLLLMSFLHVHTPFFTTKAFIGKSKHGTYGDNVEEMDWHVGQIVKAIDNVGLTNKTLIHFTSDHGGSVDSVGSNGEHDGGWNGIYRGKKGFAGWEGGIRVPGIFRWPGLLPSNKKIDEPTSLMDIYSTVVGLAGASLPQDRVIDGRDLMPLLKGDVQHSEHEFLFHYCGAALNAVRWHPKGSDTVWKAHFFTPKLEAGACYQSEICGCHGNYVINHDPPLLFDLSKDPSEMNPVSPHTEPLFHEIQKQIQKGVEEHRKTLTSVPLQLSWNNVLWKPWLQPCCGTFPFCWCDKDSNVSIVMQEANQ</sequence>
<dbReference type="GO" id="GO:0004065">
    <property type="term" value="F:arylsulfatase activity"/>
    <property type="evidence" value="ECO:0007669"/>
    <property type="project" value="TreeGrafter"/>
</dbReference>
<evidence type="ECO:0000256" key="4">
    <source>
        <dbReference type="ARBA" id="ARBA00022801"/>
    </source>
</evidence>
<evidence type="ECO:0000313" key="9">
    <source>
        <dbReference type="Proteomes" id="UP000287033"/>
    </source>
</evidence>
<dbReference type="CDD" id="cd16159">
    <property type="entry name" value="ES"/>
    <property type="match status" value="1"/>
</dbReference>
<evidence type="ECO:0000256" key="3">
    <source>
        <dbReference type="ARBA" id="ARBA00022723"/>
    </source>
</evidence>
<dbReference type="GO" id="GO:0005783">
    <property type="term" value="C:endoplasmic reticulum"/>
    <property type="evidence" value="ECO:0007669"/>
    <property type="project" value="UniProtKB-ARBA"/>
</dbReference>
<feature type="domain" description="Sulfatase N-terminal" evidence="7">
    <location>
        <begin position="37"/>
        <end position="424"/>
    </location>
</feature>
<comment type="similarity">
    <text evidence="2">Belongs to the sulfatase family.</text>
</comment>
<evidence type="ECO:0000256" key="6">
    <source>
        <dbReference type="SAM" id="Phobius"/>
    </source>
</evidence>
<comment type="caution">
    <text evidence="8">The sequence shown here is derived from an EMBL/GenBank/DDBJ whole genome shotgun (WGS) entry which is preliminary data.</text>
</comment>
<keyword evidence="5" id="KW-0106">Calcium</keyword>
<feature type="transmembrane region" description="Helical" evidence="6">
    <location>
        <begin position="227"/>
        <end position="250"/>
    </location>
</feature>
<dbReference type="AlphaFoldDB" id="A0A401SHT5"/>
<dbReference type="InterPro" id="IPR024607">
    <property type="entry name" value="Sulfatase_CS"/>
</dbReference>
<dbReference type="SUPFAM" id="SSF53649">
    <property type="entry name" value="Alkaline phosphatase-like"/>
    <property type="match status" value="1"/>
</dbReference>
<dbReference type="Proteomes" id="UP000287033">
    <property type="component" value="Unassembled WGS sequence"/>
</dbReference>
<gene>
    <name evidence="8" type="ORF">chiPu_0008348</name>
</gene>
<proteinExistence type="inferred from homology"/>
<dbReference type="PANTHER" id="PTHR42693">
    <property type="entry name" value="ARYLSULFATASE FAMILY MEMBER"/>
    <property type="match status" value="1"/>
</dbReference>
<dbReference type="OMA" id="AAKWRDW"/>
<reference evidence="8 9" key="1">
    <citation type="journal article" date="2018" name="Nat. Ecol. Evol.">
        <title>Shark genomes provide insights into elasmobranch evolution and the origin of vertebrates.</title>
        <authorList>
            <person name="Hara Y"/>
            <person name="Yamaguchi K"/>
            <person name="Onimaru K"/>
            <person name="Kadota M"/>
            <person name="Koyanagi M"/>
            <person name="Keeley SD"/>
            <person name="Tatsumi K"/>
            <person name="Tanaka K"/>
            <person name="Motone F"/>
            <person name="Kageyama Y"/>
            <person name="Nozu R"/>
            <person name="Adachi N"/>
            <person name="Nishimura O"/>
            <person name="Nakagawa R"/>
            <person name="Tanegashima C"/>
            <person name="Kiyatake I"/>
            <person name="Matsumoto R"/>
            <person name="Murakumo K"/>
            <person name="Nishida K"/>
            <person name="Terakita A"/>
            <person name="Kuratani S"/>
            <person name="Sato K"/>
            <person name="Hyodo S Kuraku.S."/>
        </authorList>
    </citation>
    <scope>NUCLEOTIDE SEQUENCE [LARGE SCALE GENOMIC DNA]</scope>
</reference>
<dbReference type="Pfam" id="PF00884">
    <property type="entry name" value="Sulfatase"/>
    <property type="match status" value="1"/>
</dbReference>
<dbReference type="Gene3D" id="3.40.720.10">
    <property type="entry name" value="Alkaline Phosphatase, subunit A"/>
    <property type="match status" value="1"/>
</dbReference>
<name>A0A401SHT5_CHIPU</name>
<evidence type="ECO:0000259" key="7">
    <source>
        <dbReference type="Pfam" id="PF00884"/>
    </source>
</evidence>
<accession>A0A401SHT5</accession>
<comment type="cofactor">
    <cofactor evidence="1">
        <name>Ca(2+)</name>
        <dbReference type="ChEBI" id="CHEBI:29108"/>
    </cofactor>
</comment>
<dbReference type="PANTHER" id="PTHR42693:SF5">
    <property type="entry name" value="ARYLSULFATASE D"/>
    <property type="match status" value="1"/>
</dbReference>
<dbReference type="InterPro" id="IPR050738">
    <property type="entry name" value="Sulfatase"/>
</dbReference>
<dbReference type="FunFam" id="3.40.720.10:FF:000233">
    <property type="entry name" value="Predicted protein"/>
    <property type="match status" value="1"/>
</dbReference>
<protein>
    <recommendedName>
        <fullName evidence="7">Sulfatase N-terminal domain-containing protein</fullName>
    </recommendedName>
</protein>
<dbReference type="FunFam" id="3.30.1120.10:FF:000001">
    <property type="entry name" value="Arylsulfatase E"/>
    <property type="match status" value="1"/>
</dbReference>
<keyword evidence="4" id="KW-0378">Hydrolase</keyword>
<dbReference type="EMBL" id="BEZZ01000272">
    <property type="protein sequence ID" value="GCC29905.1"/>
    <property type="molecule type" value="Genomic_DNA"/>
</dbReference>
<keyword evidence="9" id="KW-1185">Reference proteome</keyword>
<keyword evidence="3" id="KW-0479">Metal-binding</keyword>
<dbReference type="PROSITE" id="PS00523">
    <property type="entry name" value="SULFATASE_1"/>
    <property type="match status" value="1"/>
</dbReference>
<keyword evidence="6" id="KW-0812">Transmembrane</keyword>
<organism evidence="8 9">
    <name type="scientific">Chiloscyllium punctatum</name>
    <name type="common">Brownbanded bambooshark</name>
    <name type="synonym">Hemiscyllium punctatum</name>
    <dbReference type="NCBI Taxonomy" id="137246"/>
    <lineage>
        <taxon>Eukaryota</taxon>
        <taxon>Metazoa</taxon>
        <taxon>Chordata</taxon>
        <taxon>Craniata</taxon>
        <taxon>Vertebrata</taxon>
        <taxon>Chondrichthyes</taxon>
        <taxon>Elasmobranchii</taxon>
        <taxon>Galeomorphii</taxon>
        <taxon>Galeoidea</taxon>
        <taxon>Orectolobiformes</taxon>
        <taxon>Hemiscylliidae</taxon>
        <taxon>Chiloscyllium</taxon>
    </lineage>
</organism>
<evidence type="ECO:0000256" key="1">
    <source>
        <dbReference type="ARBA" id="ARBA00001913"/>
    </source>
</evidence>
<feature type="transmembrane region" description="Helical" evidence="6">
    <location>
        <begin position="198"/>
        <end position="215"/>
    </location>
</feature>
<dbReference type="Gene3D" id="3.30.1120.10">
    <property type="match status" value="1"/>
</dbReference>
<feature type="transmembrane region" description="Helical" evidence="6">
    <location>
        <begin position="12"/>
        <end position="29"/>
    </location>
</feature>
<evidence type="ECO:0000256" key="5">
    <source>
        <dbReference type="ARBA" id="ARBA00022837"/>
    </source>
</evidence>
<evidence type="ECO:0000313" key="8">
    <source>
        <dbReference type="EMBL" id="GCC29905.1"/>
    </source>
</evidence>
<dbReference type="InterPro" id="IPR000917">
    <property type="entry name" value="Sulfatase_N"/>
</dbReference>
<dbReference type="Gene3D" id="1.10.287.550">
    <property type="entry name" value="Helix hairpin bin"/>
    <property type="match status" value="1"/>
</dbReference>
<keyword evidence="6" id="KW-1133">Transmembrane helix</keyword>
<evidence type="ECO:0000256" key="2">
    <source>
        <dbReference type="ARBA" id="ARBA00008779"/>
    </source>
</evidence>
<dbReference type="GO" id="GO:0046872">
    <property type="term" value="F:metal ion binding"/>
    <property type="evidence" value="ECO:0007669"/>
    <property type="project" value="UniProtKB-KW"/>
</dbReference>
<dbReference type="OrthoDB" id="103349at2759"/>
<dbReference type="STRING" id="137246.A0A401SHT5"/>
<dbReference type="Pfam" id="PF14707">
    <property type="entry name" value="Sulfatase_C"/>
    <property type="match status" value="1"/>
</dbReference>